<dbReference type="InterPro" id="IPR015424">
    <property type="entry name" value="PyrdxlP-dep_Trfase"/>
</dbReference>
<organism evidence="6 7">
    <name type="scientific">Bifidobacterium dolichotidis</name>
    <dbReference type="NCBI Taxonomy" id="2306976"/>
    <lineage>
        <taxon>Bacteria</taxon>
        <taxon>Bacillati</taxon>
        <taxon>Actinomycetota</taxon>
        <taxon>Actinomycetes</taxon>
        <taxon>Bifidobacteriales</taxon>
        <taxon>Bifidobacteriaceae</taxon>
        <taxon>Bifidobacterium</taxon>
    </lineage>
</organism>
<evidence type="ECO:0000259" key="5">
    <source>
        <dbReference type="Pfam" id="PF21391"/>
    </source>
</evidence>
<proteinExistence type="predicted"/>
<dbReference type="InterPro" id="IPR050477">
    <property type="entry name" value="GrpII_AminoAcid_Decarb"/>
</dbReference>
<dbReference type="InterPro" id="IPR021115">
    <property type="entry name" value="Pyridoxal-P_BS"/>
</dbReference>
<evidence type="ECO:0000313" key="6">
    <source>
        <dbReference type="EMBL" id="RSX54994.1"/>
    </source>
</evidence>
<dbReference type="NCBIfam" id="TIGR03811">
    <property type="entry name" value="tyr_de_CO2_Ent"/>
    <property type="match status" value="1"/>
</dbReference>
<dbReference type="AlphaFoldDB" id="A0A430FQC2"/>
<comment type="cofactor">
    <cofactor evidence="1 4">
        <name>pyridoxal 5'-phosphate</name>
        <dbReference type="ChEBI" id="CHEBI:597326"/>
    </cofactor>
</comment>
<dbReference type="Gene3D" id="3.40.640.10">
    <property type="entry name" value="Type I PLP-dependent aspartate aminotransferase-like (Major domain)"/>
    <property type="match status" value="1"/>
</dbReference>
<dbReference type="Proteomes" id="UP000287609">
    <property type="component" value="Unassembled WGS sequence"/>
</dbReference>
<dbReference type="OrthoDB" id="3335676at2"/>
<accession>A0A430FQC2</accession>
<keyword evidence="2 4" id="KW-0663">Pyridoxal phosphate</keyword>
<dbReference type="InterPro" id="IPR022397">
    <property type="entry name" value="Tyrosine_deCO2ase_bac"/>
</dbReference>
<name>A0A430FQC2_9BIFI</name>
<gene>
    <name evidence="6" type="ORF">D2E26_1048</name>
</gene>
<dbReference type="RefSeq" id="WP_125963666.1">
    <property type="nucleotide sequence ID" value="NZ_QXGM01000002.1"/>
</dbReference>
<evidence type="ECO:0000256" key="3">
    <source>
        <dbReference type="ARBA" id="ARBA00023239"/>
    </source>
</evidence>
<dbReference type="InterPro" id="IPR002129">
    <property type="entry name" value="PyrdxlP-dep_de-COase"/>
</dbReference>
<dbReference type="PROSITE" id="PS00392">
    <property type="entry name" value="DDC_GAD_HDC_YDC"/>
    <property type="match status" value="1"/>
</dbReference>
<feature type="domain" description="L-tyrosine decarboxylase C-terminal" evidence="5">
    <location>
        <begin position="470"/>
        <end position="610"/>
    </location>
</feature>
<sequence>MAKDVQDVDLHALFIGDKAENAQDFEQQLMKLVESHMGWRENYQPEDMPAISDEDKESPRYIATREHIHEVLDELNTRMRRGSIPWMSAGRYWGQMNSETLAPAMLAYMYAMLWNSNNVALESSMATSQMEAEVSQDFCNLLSMPEGWGHITHDGSMANLEGIWYARCFKSIPLALKEVVPEVVEGKDEWALLNMSVDEILDICSKLTDEQLDAVKAASSRSGKNIQKLGKWIVPQTKHYSWEKALDIIGVGLDNMVQIPVDESYRMDIHALDETIAKLAAEHTPILGVVAVVGTTEEGAVDHVDQIIELRKKYMEQGVYFYLHVDAAYGAYGRAMFLDTDESVIPYEELDAKLKEHDVFHTPVTISRDVYNGYMAISEADSVTLDPHKMGYVPYSAGGIAIRKKAMRNIISYFAPYVFEKSEQLPDMLGAFIIGGSKAGANAAAVWAAHRVVPLNISGYGRLVGASIEAAQRFRKFLSSLKFNIDGTEIETYVLDNPDFNMVDWTFKVKGCNDLAKTNALNEELFNKTSYLDGEVYEEPVITSHTTFDHEGYGDSPLPFVKSMGMDESEWKKNGSVTLLRAAIMTPYLTSDKMFDYYAEATRKAFESKLTEMMRSENAAQYGKTDSSVTTAA</sequence>
<dbReference type="Pfam" id="PF00282">
    <property type="entry name" value="Pyridoxal_deC"/>
    <property type="match status" value="1"/>
</dbReference>
<dbReference type="GO" id="GO:0004058">
    <property type="term" value="F:aromatic-L-amino-acid decarboxylase activity"/>
    <property type="evidence" value="ECO:0007669"/>
    <property type="project" value="UniProtKB-ARBA"/>
</dbReference>
<protein>
    <submittedName>
        <fullName evidence="6">Decarboxylase</fullName>
    </submittedName>
</protein>
<dbReference type="InterPro" id="IPR015421">
    <property type="entry name" value="PyrdxlP-dep_Trfase_major"/>
</dbReference>
<dbReference type="GO" id="GO:0019752">
    <property type="term" value="P:carboxylic acid metabolic process"/>
    <property type="evidence" value="ECO:0007669"/>
    <property type="project" value="InterPro"/>
</dbReference>
<dbReference type="Pfam" id="PF21391">
    <property type="entry name" value="tyr_de_CO2_C"/>
    <property type="match status" value="1"/>
</dbReference>
<reference evidence="6 7" key="1">
    <citation type="submission" date="2018-09" db="EMBL/GenBank/DDBJ databases">
        <title>Characterization of the phylogenetic diversity of five novel species belonging to the genus Bifidobacterium.</title>
        <authorList>
            <person name="Lugli G.A."/>
            <person name="Duranti S."/>
            <person name="Milani C."/>
        </authorList>
    </citation>
    <scope>NUCLEOTIDE SEQUENCE [LARGE SCALE GENOMIC DNA]</scope>
    <source>
        <strain evidence="6 7">2036B</strain>
    </source>
</reference>
<dbReference type="PANTHER" id="PTHR42735:SF4">
    <property type="entry name" value="PYRIDOXAL PHOSPHATE-DEPENDENT DECARBOXYLASE FAMILY PROTEIN"/>
    <property type="match status" value="1"/>
</dbReference>
<dbReference type="InterPro" id="IPR049373">
    <property type="entry name" value="TyrDC_C"/>
</dbReference>
<dbReference type="PANTHER" id="PTHR42735">
    <property type="match status" value="1"/>
</dbReference>
<dbReference type="SUPFAM" id="SSF53383">
    <property type="entry name" value="PLP-dependent transferases"/>
    <property type="match status" value="1"/>
</dbReference>
<evidence type="ECO:0000256" key="4">
    <source>
        <dbReference type="PIRSR" id="PIRSR602129-50"/>
    </source>
</evidence>
<dbReference type="EMBL" id="QXGM01000002">
    <property type="protein sequence ID" value="RSX54994.1"/>
    <property type="molecule type" value="Genomic_DNA"/>
</dbReference>
<feature type="modified residue" description="N6-(pyridoxal phosphate)lysine" evidence="4">
    <location>
        <position position="389"/>
    </location>
</feature>
<evidence type="ECO:0000256" key="2">
    <source>
        <dbReference type="ARBA" id="ARBA00022898"/>
    </source>
</evidence>
<keyword evidence="3" id="KW-0456">Lyase</keyword>
<comment type="caution">
    <text evidence="6">The sequence shown here is derived from an EMBL/GenBank/DDBJ whole genome shotgun (WGS) entry which is preliminary data.</text>
</comment>
<evidence type="ECO:0000313" key="7">
    <source>
        <dbReference type="Proteomes" id="UP000287609"/>
    </source>
</evidence>
<keyword evidence="7" id="KW-1185">Reference proteome</keyword>
<evidence type="ECO:0000256" key="1">
    <source>
        <dbReference type="ARBA" id="ARBA00001933"/>
    </source>
</evidence>
<dbReference type="GO" id="GO:0030170">
    <property type="term" value="F:pyridoxal phosphate binding"/>
    <property type="evidence" value="ECO:0007669"/>
    <property type="project" value="InterPro"/>
</dbReference>